<dbReference type="AlphaFoldDB" id="A0A2H9TQ51"/>
<comment type="caution">
    <text evidence="2">The sequence shown here is derived from an EMBL/GenBank/DDBJ whole genome shotgun (WGS) entry which is preliminary data.</text>
</comment>
<dbReference type="PANTHER" id="PTHR11188:SF17">
    <property type="entry name" value="FI21816P1"/>
    <property type="match status" value="1"/>
</dbReference>
<reference evidence="2 3" key="1">
    <citation type="submission" date="2016-10" db="EMBL/GenBank/DDBJ databases">
        <title>The genome of Paramicrosporidium saccamoebae is the missing link in understanding Cryptomycota and Microsporidia evolution.</title>
        <authorList>
            <person name="Quandt C.A."/>
            <person name="Beaudet D."/>
            <person name="Corsaro D."/>
            <person name="Michel R."/>
            <person name="Corradi N."/>
            <person name="James T."/>
        </authorList>
    </citation>
    <scope>NUCLEOTIDE SEQUENCE [LARGE SCALE GENOMIC DNA]</scope>
    <source>
        <strain evidence="2 3">KSL3</strain>
    </source>
</reference>
<dbReference type="GO" id="GO:0015031">
    <property type="term" value="P:protein transport"/>
    <property type="evidence" value="ECO:0007669"/>
    <property type="project" value="TreeGrafter"/>
</dbReference>
<dbReference type="Proteomes" id="UP000240830">
    <property type="component" value="Unassembled WGS sequence"/>
</dbReference>
<dbReference type="PANTHER" id="PTHR11188">
    <property type="entry name" value="ARRESTIN DOMAIN CONTAINING PROTEIN"/>
    <property type="match status" value="1"/>
</dbReference>
<protein>
    <recommendedName>
        <fullName evidence="1">Arrestin C-terminal-like domain-containing protein</fullName>
    </recommendedName>
</protein>
<evidence type="ECO:0000313" key="2">
    <source>
        <dbReference type="EMBL" id="PJF19888.1"/>
    </source>
</evidence>
<dbReference type="InterPro" id="IPR014752">
    <property type="entry name" value="Arrestin-like_C"/>
</dbReference>
<evidence type="ECO:0000259" key="1">
    <source>
        <dbReference type="Pfam" id="PF02752"/>
    </source>
</evidence>
<proteinExistence type="predicted"/>
<name>A0A2H9TQ51_9FUNG</name>
<dbReference type="EMBL" id="MTSL01000031">
    <property type="protein sequence ID" value="PJF19888.1"/>
    <property type="molecule type" value="Genomic_DNA"/>
</dbReference>
<accession>A0A2H9TQ51</accession>
<dbReference type="InterPro" id="IPR011022">
    <property type="entry name" value="Arrestin_C-like"/>
</dbReference>
<dbReference type="Pfam" id="PF02752">
    <property type="entry name" value="Arrestin_C"/>
    <property type="match status" value="1"/>
</dbReference>
<dbReference type="InterPro" id="IPR050357">
    <property type="entry name" value="Arrestin_domain-protein"/>
</dbReference>
<gene>
    <name evidence="2" type="ORF">PSACC_00296</name>
</gene>
<dbReference type="Gene3D" id="2.60.40.640">
    <property type="match status" value="2"/>
</dbReference>
<feature type="domain" description="Arrestin C-terminal-like" evidence="1">
    <location>
        <begin position="185"/>
        <end position="297"/>
    </location>
</feature>
<evidence type="ECO:0000313" key="3">
    <source>
        <dbReference type="Proteomes" id="UP000240830"/>
    </source>
</evidence>
<sequence>MNRPISEYSGKSLVNGVDAEIKISQSHYTAGSAVQGTIILRIRRCVEHSGINIQCYCRVSANWVPDPKKPNSGDNYRPFELRLANTVGKDDTYVPPGVLNVGMMELPFKFVLSSDISQTCAIPICSGRHLAEIAHQITATVIFPNAMDMHVTRDFRVIKLLTPVSTDTYNEIVLNEGMCMAARAMVVKLSVERDVFQAGEDIPVIVEIDRYGFLKSFHRVTLFLERNASACFSGKNWSTVDEVVSHGELLFPKDACGAYTFKIKLPANTPASVVSEMFSCIYQVVLKIEISKSRRVKLLLATKLTVRIGFRCTKASKTPIGASSPAKKDILELSSQVEIPVEPPPHYPRP</sequence>
<dbReference type="GO" id="GO:0005737">
    <property type="term" value="C:cytoplasm"/>
    <property type="evidence" value="ECO:0007669"/>
    <property type="project" value="TreeGrafter"/>
</dbReference>
<organism evidence="2 3">
    <name type="scientific">Paramicrosporidium saccamoebae</name>
    <dbReference type="NCBI Taxonomy" id="1246581"/>
    <lineage>
        <taxon>Eukaryota</taxon>
        <taxon>Fungi</taxon>
        <taxon>Fungi incertae sedis</taxon>
        <taxon>Cryptomycota</taxon>
        <taxon>Cryptomycota incertae sedis</taxon>
        <taxon>Paramicrosporidium</taxon>
    </lineage>
</organism>
<keyword evidence="3" id="KW-1185">Reference proteome</keyword>